<dbReference type="EMBL" id="AHFE01000075">
    <property type="protein sequence ID" value="EOP32291.1"/>
    <property type="molecule type" value="Genomic_DNA"/>
</dbReference>
<sequence length="131" mass="15391">MKNILLKLYSEVIVDNQKYIDHLVRCPLSNIANGMQAFLDGYFSNDALEELRNYLEREIPGIKTMDSFIAFSPTFKSHDIALRILLVKEGYTKRENKRYIAVNKEFEKINEQICNKIMLYLTEKLLCNIHL</sequence>
<dbReference type="RefSeq" id="WP_016121275.1">
    <property type="nucleotide sequence ID" value="NZ_KB976684.1"/>
</dbReference>
<reference evidence="2" key="1">
    <citation type="submission" date="2012-12" db="EMBL/GenBank/DDBJ databases">
        <title>The genome sequence of Bacillus cereus VD146.</title>
        <authorList>
            <consortium name="The Broad Institute Genome Sequencing Platform"/>
            <consortium name="The Broad Institute Genome Sequencing Center for Infectious Disease"/>
            <person name="Feldgarden M."/>
            <person name="Van der Auwera G.A."/>
            <person name="Mahillon J."/>
            <person name="Duprez V."/>
            <person name="Timmery S."/>
            <person name="Mattelet C."/>
            <person name="Dierick K."/>
            <person name="Sun M."/>
            <person name="Yu Z."/>
            <person name="Zhu L."/>
            <person name="Hu X."/>
            <person name="Shank E.B."/>
            <person name="Swiecicka I."/>
            <person name="Hansen B.M."/>
            <person name="Andrup L."/>
            <person name="Walker B."/>
            <person name="Young S.K."/>
            <person name="Zeng Q."/>
            <person name="Gargeya S."/>
            <person name="Fitzgerald M."/>
            <person name="Haas B."/>
            <person name="Abouelleil A."/>
            <person name="Alvarado L."/>
            <person name="Arachchi H.M."/>
            <person name="Berlin A.M."/>
            <person name="Chapman S.B."/>
            <person name="Dewar J."/>
            <person name="Goldberg J."/>
            <person name="Griggs A."/>
            <person name="Gujja S."/>
            <person name="Hansen M."/>
            <person name="Howarth C."/>
            <person name="Imamovic A."/>
            <person name="Larimer J."/>
            <person name="McCowan C."/>
            <person name="Murphy C."/>
            <person name="Neiman D."/>
            <person name="Pearson M."/>
            <person name="Priest M."/>
            <person name="Roberts A."/>
            <person name="Saif S."/>
            <person name="Shea T."/>
            <person name="Sisk P."/>
            <person name="Sykes S."/>
            <person name="Wortman J."/>
            <person name="Nusbaum C."/>
            <person name="Birren B."/>
        </authorList>
    </citation>
    <scope>NUCLEOTIDE SEQUENCE [LARGE SCALE GENOMIC DNA]</scope>
    <source>
        <strain evidence="2">VD146</strain>
    </source>
</reference>
<accession>R8MDS7</accession>
<evidence type="ECO:0000313" key="2">
    <source>
        <dbReference type="Proteomes" id="UP000014020"/>
    </source>
</evidence>
<name>R8MDS7_BACCX</name>
<comment type="caution">
    <text evidence="1">The sequence shown here is derived from an EMBL/GenBank/DDBJ whole genome shotgun (WGS) entry which is preliminary data.</text>
</comment>
<dbReference type="Proteomes" id="UP000014020">
    <property type="component" value="Unassembled WGS sequence"/>
</dbReference>
<dbReference type="AlphaFoldDB" id="R8MDS7"/>
<dbReference type="PATRIC" id="fig|1053236.3.peg.6190"/>
<evidence type="ECO:0000313" key="1">
    <source>
        <dbReference type="EMBL" id="EOP32291.1"/>
    </source>
</evidence>
<dbReference type="HOGENOM" id="CLU_1988113_0_0_9"/>
<organism evidence="1 2">
    <name type="scientific">Bacillus cereus (strain VD146)</name>
    <dbReference type="NCBI Taxonomy" id="1053236"/>
    <lineage>
        <taxon>Bacteria</taxon>
        <taxon>Bacillati</taxon>
        <taxon>Bacillota</taxon>
        <taxon>Bacilli</taxon>
        <taxon>Bacillales</taxon>
        <taxon>Bacillaceae</taxon>
        <taxon>Bacillus</taxon>
        <taxon>Bacillus cereus group</taxon>
    </lineage>
</organism>
<proteinExistence type="predicted"/>
<protein>
    <submittedName>
        <fullName evidence="1">Uncharacterized protein</fullName>
    </submittedName>
</protein>
<gene>
    <name evidence="1" type="ORF">IK1_05827</name>
</gene>